<dbReference type="EMBL" id="LR797267">
    <property type="protein sequence ID" value="CAB4197566.1"/>
    <property type="molecule type" value="Genomic_DNA"/>
</dbReference>
<proteinExistence type="predicted"/>
<name>A0A6J5RTR9_9CAUD</name>
<dbReference type="EMBL" id="LR796854">
    <property type="protein sequence ID" value="CAB4169813.1"/>
    <property type="molecule type" value="Genomic_DNA"/>
</dbReference>
<accession>A0A6J5RTR9</accession>
<sequence>MKYDSTDSLIREKYPPGHIANLGDACAETARAKILGERRGSISQFVTETGFLRHPKLAGVAGWDVKDFSNDQLLALLMATRLNSGVEWGYADGPCIRGTKTKLSIGSWAAVNKHYRLLNLANIVQGWIFKFPYRFGDDGKLEKSEGKVQDYLNAICIYVYLRKLGKWATLPAPREKCLAAVRKYYLEGKDFEPNSAWLVELYERALA</sequence>
<evidence type="ECO:0000313" key="1">
    <source>
        <dbReference type="EMBL" id="CAB4169813.1"/>
    </source>
</evidence>
<protein>
    <submittedName>
        <fullName evidence="2">Uncharacterized protein</fullName>
    </submittedName>
</protein>
<organism evidence="2">
    <name type="scientific">uncultured Caudovirales phage</name>
    <dbReference type="NCBI Taxonomy" id="2100421"/>
    <lineage>
        <taxon>Viruses</taxon>
        <taxon>Duplodnaviria</taxon>
        <taxon>Heunggongvirae</taxon>
        <taxon>Uroviricota</taxon>
        <taxon>Caudoviricetes</taxon>
        <taxon>Peduoviridae</taxon>
        <taxon>Maltschvirus</taxon>
        <taxon>Maltschvirus maltsch</taxon>
    </lineage>
</organism>
<dbReference type="EMBL" id="LR797363">
    <property type="protein sequence ID" value="CAB4210505.1"/>
    <property type="molecule type" value="Genomic_DNA"/>
</dbReference>
<reference evidence="2" key="1">
    <citation type="submission" date="2020-05" db="EMBL/GenBank/DDBJ databases">
        <authorList>
            <person name="Chiriac C."/>
            <person name="Salcher M."/>
            <person name="Ghai R."/>
            <person name="Kavagutti S V."/>
        </authorList>
    </citation>
    <scope>NUCLEOTIDE SEQUENCE</scope>
</reference>
<gene>
    <name evidence="2" type="ORF">UFOVP1318_23</name>
    <name evidence="3" type="ORF">UFOVP1430_21</name>
    <name evidence="1" type="ORF">UFOVP903_23</name>
</gene>
<evidence type="ECO:0000313" key="3">
    <source>
        <dbReference type="EMBL" id="CAB4210505.1"/>
    </source>
</evidence>
<evidence type="ECO:0000313" key="2">
    <source>
        <dbReference type="EMBL" id="CAB4197566.1"/>
    </source>
</evidence>